<reference evidence="2 3" key="1">
    <citation type="submission" date="2019-01" db="EMBL/GenBank/DDBJ databases">
        <title>Draft genome sequence of Psathyrella aberdarensis IHI B618.</title>
        <authorList>
            <person name="Buettner E."/>
            <person name="Kellner H."/>
        </authorList>
    </citation>
    <scope>NUCLEOTIDE SEQUENCE [LARGE SCALE GENOMIC DNA]</scope>
    <source>
        <strain evidence="2 3">IHI B618</strain>
    </source>
</reference>
<keyword evidence="1" id="KW-0732">Signal</keyword>
<organism evidence="2 3">
    <name type="scientific">Candolleomyces aberdarensis</name>
    <dbReference type="NCBI Taxonomy" id="2316362"/>
    <lineage>
        <taxon>Eukaryota</taxon>
        <taxon>Fungi</taxon>
        <taxon>Dikarya</taxon>
        <taxon>Basidiomycota</taxon>
        <taxon>Agaricomycotina</taxon>
        <taxon>Agaricomycetes</taxon>
        <taxon>Agaricomycetidae</taxon>
        <taxon>Agaricales</taxon>
        <taxon>Agaricineae</taxon>
        <taxon>Psathyrellaceae</taxon>
        <taxon>Candolleomyces</taxon>
    </lineage>
</organism>
<name>A0A4Q2DMU0_9AGAR</name>
<dbReference type="AlphaFoldDB" id="A0A4Q2DMU0"/>
<sequence length="182" mass="20465">MRANIISAGSLAFAMTLQASAAPTQNWKRALELDLSEIDNRAFNLLDERGLGQRFMNKVNAFVKSPTVRAMGSAVGSTLLTAGVNRIFKRIPETEEPRGTYFEILSADCMLMRDTFKQGDFTELSARDLELLEKLLQQREFDGSIGPMKRELNPADELELNERDLNVLLKLVTRGLELEELD</sequence>
<evidence type="ECO:0000313" key="2">
    <source>
        <dbReference type="EMBL" id="RXW20045.1"/>
    </source>
</evidence>
<evidence type="ECO:0000256" key="1">
    <source>
        <dbReference type="SAM" id="SignalP"/>
    </source>
</evidence>
<accession>A0A4Q2DMU0</accession>
<evidence type="ECO:0000313" key="3">
    <source>
        <dbReference type="Proteomes" id="UP000290288"/>
    </source>
</evidence>
<comment type="caution">
    <text evidence="2">The sequence shown here is derived from an EMBL/GenBank/DDBJ whole genome shotgun (WGS) entry which is preliminary data.</text>
</comment>
<protein>
    <submittedName>
        <fullName evidence="2">Uncharacterized protein</fullName>
    </submittedName>
</protein>
<keyword evidence="3" id="KW-1185">Reference proteome</keyword>
<feature type="chain" id="PRO_5020905620" evidence="1">
    <location>
        <begin position="22"/>
        <end position="182"/>
    </location>
</feature>
<proteinExistence type="predicted"/>
<feature type="signal peptide" evidence="1">
    <location>
        <begin position="1"/>
        <end position="21"/>
    </location>
</feature>
<dbReference type="OrthoDB" id="10396273at2759"/>
<dbReference type="EMBL" id="SDEE01000169">
    <property type="protein sequence ID" value="RXW20045.1"/>
    <property type="molecule type" value="Genomic_DNA"/>
</dbReference>
<gene>
    <name evidence="2" type="ORF">EST38_g5803</name>
</gene>
<dbReference type="Proteomes" id="UP000290288">
    <property type="component" value="Unassembled WGS sequence"/>
</dbReference>